<evidence type="ECO:0000256" key="2">
    <source>
        <dbReference type="ARBA" id="ARBA00022833"/>
    </source>
</evidence>
<dbReference type="InterPro" id="IPR036423">
    <property type="entry name" value="SOD-like_Cu/Zn_dom_sf"/>
</dbReference>
<keyword evidence="7" id="KW-0732">Signal</keyword>
<evidence type="ECO:0000256" key="3">
    <source>
        <dbReference type="ARBA" id="ARBA00022862"/>
    </source>
</evidence>
<comment type="cofactor">
    <cofactor evidence="6">
        <name>Cu cation</name>
        <dbReference type="ChEBI" id="CHEBI:23378"/>
    </cofactor>
    <text evidence="6">Binds 1 copper ion per subunit.</text>
</comment>
<keyword evidence="10" id="KW-1185">Reference proteome</keyword>
<reference evidence="9" key="1">
    <citation type="submission" date="2022-03" db="EMBL/GenBank/DDBJ databases">
        <authorList>
            <person name="Sayadi A."/>
        </authorList>
    </citation>
    <scope>NUCLEOTIDE SEQUENCE</scope>
</reference>
<evidence type="ECO:0000256" key="6">
    <source>
        <dbReference type="RuleBase" id="RU000393"/>
    </source>
</evidence>
<evidence type="ECO:0000313" key="10">
    <source>
        <dbReference type="Proteomes" id="UP001152888"/>
    </source>
</evidence>
<organism evidence="9 10">
    <name type="scientific">Acanthoscelides obtectus</name>
    <name type="common">Bean weevil</name>
    <name type="synonym">Bruchus obtectus</name>
    <dbReference type="NCBI Taxonomy" id="200917"/>
    <lineage>
        <taxon>Eukaryota</taxon>
        <taxon>Metazoa</taxon>
        <taxon>Ecdysozoa</taxon>
        <taxon>Arthropoda</taxon>
        <taxon>Hexapoda</taxon>
        <taxon>Insecta</taxon>
        <taxon>Pterygota</taxon>
        <taxon>Neoptera</taxon>
        <taxon>Endopterygota</taxon>
        <taxon>Coleoptera</taxon>
        <taxon>Polyphaga</taxon>
        <taxon>Cucujiformia</taxon>
        <taxon>Chrysomeloidea</taxon>
        <taxon>Chrysomelidae</taxon>
        <taxon>Bruchinae</taxon>
        <taxon>Bruchini</taxon>
        <taxon>Acanthoscelides</taxon>
    </lineage>
</organism>
<evidence type="ECO:0000256" key="4">
    <source>
        <dbReference type="ARBA" id="ARBA00023002"/>
    </source>
</evidence>
<feature type="signal peptide" evidence="7">
    <location>
        <begin position="1"/>
        <end position="16"/>
    </location>
</feature>
<comment type="cofactor">
    <cofactor evidence="6">
        <name>Zn(2+)</name>
        <dbReference type="ChEBI" id="CHEBI:29105"/>
    </cofactor>
    <text evidence="6">Binds 1 zinc ion per subunit.</text>
</comment>
<dbReference type="Pfam" id="PF00080">
    <property type="entry name" value="Sod_Cu"/>
    <property type="match status" value="2"/>
</dbReference>
<evidence type="ECO:0000259" key="8">
    <source>
        <dbReference type="Pfam" id="PF00080"/>
    </source>
</evidence>
<keyword evidence="2 6" id="KW-0862">Zinc</keyword>
<dbReference type="AlphaFoldDB" id="A0A9P0M330"/>
<evidence type="ECO:0000256" key="1">
    <source>
        <dbReference type="ARBA" id="ARBA00022723"/>
    </source>
</evidence>
<dbReference type="InterPro" id="IPR024134">
    <property type="entry name" value="SOD_Cu/Zn_/chaperone"/>
</dbReference>
<gene>
    <name evidence="9" type="ORF">ACAOBT_LOCUS28620</name>
</gene>
<comment type="caution">
    <text evidence="9">The sequence shown here is derived from an EMBL/GenBank/DDBJ whole genome shotgun (WGS) entry which is preliminary data.</text>
</comment>
<feature type="domain" description="Superoxide dismutase copper/zinc binding" evidence="8">
    <location>
        <begin position="126"/>
        <end position="215"/>
    </location>
</feature>
<evidence type="ECO:0000313" key="9">
    <source>
        <dbReference type="EMBL" id="CAH2005557.1"/>
    </source>
</evidence>
<keyword evidence="1 6" id="KW-0479">Metal-binding</keyword>
<keyword evidence="6" id="KW-0186">Copper</keyword>
<name>A0A9P0M330_ACAOB</name>
<dbReference type="SUPFAM" id="SSF49329">
    <property type="entry name" value="Cu,Zn superoxide dismutase-like"/>
    <property type="match status" value="1"/>
</dbReference>
<evidence type="ECO:0000256" key="5">
    <source>
        <dbReference type="ARBA" id="ARBA00049204"/>
    </source>
</evidence>
<accession>A0A9P0M330</accession>
<dbReference type="InterPro" id="IPR001424">
    <property type="entry name" value="SOD_Cu_Zn_dom"/>
</dbReference>
<dbReference type="EC" id="1.15.1.1" evidence="6"/>
<keyword evidence="4 6" id="KW-0560">Oxidoreductase</keyword>
<dbReference type="GO" id="GO:0004784">
    <property type="term" value="F:superoxide dismutase activity"/>
    <property type="evidence" value="ECO:0007669"/>
    <property type="project" value="UniProtKB-EC"/>
</dbReference>
<dbReference type="OrthoDB" id="2015551at2759"/>
<proteinExistence type="inferred from homology"/>
<dbReference type="GO" id="GO:0005507">
    <property type="term" value="F:copper ion binding"/>
    <property type="evidence" value="ECO:0007669"/>
    <property type="project" value="InterPro"/>
</dbReference>
<dbReference type="Gene3D" id="2.60.40.200">
    <property type="entry name" value="Superoxide dismutase, copper/zinc binding domain"/>
    <property type="match status" value="2"/>
</dbReference>
<feature type="chain" id="PRO_5040254775" description="Superoxide dismutase [Cu-Zn]" evidence="7">
    <location>
        <begin position="17"/>
        <end position="218"/>
    </location>
</feature>
<dbReference type="PANTHER" id="PTHR10003">
    <property type="entry name" value="SUPEROXIDE DISMUTASE CU-ZN -RELATED"/>
    <property type="match status" value="1"/>
</dbReference>
<feature type="domain" description="Superoxide dismutase copper/zinc binding" evidence="8">
    <location>
        <begin position="34"/>
        <end position="87"/>
    </location>
</feature>
<comment type="function">
    <text evidence="6">Destroys radicals which are normally produced within the cells and which are toxic to biological systems.</text>
</comment>
<dbReference type="CDD" id="cd00305">
    <property type="entry name" value="Cu-Zn_Superoxide_Dismutase"/>
    <property type="match status" value="1"/>
</dbReference>
<dbReference type="Proteomes" id="UP001152888">
    <property type="component" value="Unassembled WGS sequence"/>
</dbReference>
<keyword evidence="3" id="KW-0049">Antioxidant</keyword>
<dbReference type="EMBL" id="CAKOFQ010007647">
    <property type="protein sequence ID" value="CAH2005557.1"/>
    <property type="molecule type" value="Genomic_DNA"/>
</dbReference>
<comment type="similarity">
    <text evidence="6">Belongs to the Cu-Zn superoxide dismutase family.</text>
</comment>
<dbReference type="PROSITE" id="PS00332">
    <property type="entry name" value="SOD_CU_ZN_2"/>
    <property type="match status" value="1"/>
</dbReference>
<sequence>MLNIVVGVALLAIAYAEQQAAVVYLFDPSGKSGVSGNVKFIKEEKGVHIEGEIHGLTPGKHGFHIHNLGNIGPGCTGAGPHFNPLNADPPRIGLTATQLAYVYVYKTQYGGFTSGAGSRLTFVVRQHYQVVVLSKTHGGPTDQNRHVGDLGNIVADASGVAKINFIDNVIDLEGSHCILGRAVVVHEKEDDLGKGGNDESLKTGNAGGRLACGVIGIL</sequence>
<protein>
    <recommendedName>
        <fullName evidence="6">Superoxide dismutase [Cu-Zn]</fullName>
        <ecNumber evidence="6">1.15.1.1</ecNumber>
    </recommendedName>
</protein>
<comment type="catalytic activity">
    <reaction evidence="5 6">
        <text>2 superoxide + 2 H(+) = H2O2 + O2</text>
        <dbReference type="Rhea" id="RHEA:20696"/>
        <dbReference type="ChEBI" id="CHEBI:15378"/>
        <dbReference type="ChEBI" id="CHEBI:15379"/>
        <dbReference type="ChEBI" id="CHEBI:16240"/>
        <dbReference type="ChEBI" id="CHEBI:18421"/>
        <dbReference type="EC" id="1.15.1.1"/>
    </reaction>
</comment>
<dbReference type="InterPro" id="IPR018152">
    <property type="entry name" value="SOD_Cu/Zn_BS"/>
</dbReference>
<evidence type="ECO:0000256" key="7">
    <source>
        <dbReference type="SAM" id="SignalP"/>
    </source>
</evidence>